<evidence type="ECO:0000256" key="4">
    <source>
        <dbReference type="ARBA" id="ARBA00022692"/>
    </source>
</evidence>
<proteinExistence type="inferred from homology"/>
<feature type="domain" description="ABC transmembrane type-1" evidence="8">
    <location>
        <begin position="51"/>
        <end position="243"/>
    </location>
</feature>
<comment type="similarity">
    <text evidence="7">Belongs to the binding-protein-dependent transport system permease family.</text>
</comment>
<dbReference type="AlphaFoldDB" id="A0A7K1FIT1"/>
<dbReference type="InterPro" id="IPR000515">
    <property type="entry name" value="MetI-like"/>
</dbReference>
<evidence type="ECO:0000256" key="2">
    <source>
        <dbReference type="ARBA" id="ARBA00022448"/>
    </source>
</evidence>
<feature type="transmembrane region" description="Helical" evidence="7">
    <location>
        <begin position="169"/>
        <end position="194"/>
    </location>
</feature>
<dbReference type="PROSITE" id="PS50928">
    <property type="entry name" value="ABC_TM1"/>
    <property type="match status" value="1"/>
</dbReference>
<evidence type="ECO:0000256" key="5">
    <source>
        <dbReference type="ARBA" id="ARBA00022989"/>
    </source>
</evidence>
<evidence type="ECO:0000256" key="6">
    <source>
        <dbReference type="ARBA" id="ARBA00023136"/>
    </source>
</evidence>
<keyword evidence="10" id="KW-1185">Reference proteome</keyword>
<evidence type="ECO:0000259" key="8">
    <source>
        <dbReference type="PROSITE" id="PS50928"/>
    </source>
</evidence>
<dbReference type="Proteomes" id="UP000460221">
    <property type="component" value="Unassembled WGS sequence"/>
</dbReference>
<gene>
    <name evidence="9" type="ORF">GIS00_08705</name>
</gene>
<feature type="transmembrane region" description="Helical" evidence="7">
    <location>
        <begin position="55"/>
        <end position="83"/>
    </location>
</feature>
<dbReference type="CDD" id="cd06261">
    <property type="entry name" value="TM_PBP2"/>
    <property type="match status" value="1"/>
</dbReference>
<name>A0A7K1FIT1_9ACTN</name>
<dbReference type="EMBL" id="WLYK01000002">
    <property type="protein sequence ID" value="MTD14022.1"/>
    <property type="molecule type" value="Genomic_DNA"/>
</dbReference>
<feature type="transmembrane region" description="Helical" evidence="7">
    <location>
        <begin position="95"/>
        <end position="114"/>
    </location>
</feature>
<dbReference type="Gene3D" id="1.10.3720.10">
    <property type="entry name" value="MetI-like"/>
    <property type="match status" value="1"/>
</dbReference>
<evidence type="ECO:0000256" key="3">
    <source>
        <dbReference type="ARBA" id="ARBA00022475"/>
    </source>
</evidence>
<comment type="subcellular location">
    <subcellularLocation>
        <location evidence="1 7">Cell membrane</location>
        <topology evidence="1 7">Multi-pass membrane protein</topology>
    </subcellularLocation>
</comment>
<dbReference type="PANTHER" id="PTHR30151:SF20">
    <property type="entry name" value="ABC TRANSPORTER PERMEASE PROTEIN HI_0355-RELATED"/>
    <property type="match status" value="1"/>
</dbReference>
<keyword evidence="4 7" id="KW-0812">Transmembrane</keyword>
<keyword evidence="5 7" id="KW-1133">Transmembrane helix</keyword>
<keyword evidence="2 7" id="KW-0813">Transport</keyword>
<keyword evidence="6 7" id="KW-0472">Membrane</keyword>
<dbReference type="InterPro" id="IPR035906">
    <property type="entry name" value="MetI-like_sf"/>
</dbReference>
<feature type="transmembrane region" description="Helical" evidence="7">
    <location>
        <begin position="221"/>
        <end position="242"/>
    </location>
</feature>
<keyword evidence="3" id="KW-1003">Cell membrane</keyword>
<evidence type="ECO:0000256" key="1">
    <source>
        <dbReference type="ARBA" id="ARBA00004651"/>
    </source>
</evidence>
<sequence length="259" mass="26548">MPAWMGATAGVVVIVAIWWIASLVLFQDSHAIPTPPSVIALFFDGSVWQSTWNNVSGTIASAGTGYLWGNLLAIVLAAVVMLIPPLEELVNQIAIVTYCLPTVAIGPIIIIVAGRDAPDAASVALAALGCFFTTVVGALLGLRAAPRTSLDVIRAYGGSKFTALRKVQLIAALPNLLNALKIAAPAAFLGAVLAEYLGSGGESSLGKALTAAQFNADAPRLWYLALISGAIAGIAYFVIGLIGRIITPWSSGQAAPGGA</sequence>
<dbReference type="GO" id="GO:0005886">
    <property type="term" value="C:plasma membrane"/>
    <property type="evidence" value="ECO:0007669"/>
    <property type="project" value="UniProtKB-SubCell"/>
</dbReference>
<protein>
    <submittedName>
        <fullName evidence="9">ABC transporter permease subunit</fullName>
    </submittedName>
</protein>
<feature type="transmembrane region" description="Helical" evidence="7">
    <location>
        <begin position="120"/>
        <end position="142"/>
    </location>
</feature>
<reference evidence="9 10" key="1">
    <citation type="submission" date="2019-11" db="EMBL/GenBank/DDBJ databases">
        <authorList>
            <person name="Jiang L.-Q."/>
        </authorList>
    </citation>
    <scope>NUCLEOTIDE SEQUENCE [LARGE SCALE GENOMIC DNA]</scope>
    <source>
        <strain evidence="9 10">YIM 132087</strain>
    </source>
</reference>
<evidence type="ECO:0000313" key="10">
    <source>
        <dbReference type="Proteomes" id="UP000460221"/>
    </source>
</evidence>
<dbReference type="PANTHER" id="PTHR30151">
    <property type="entry name" value="ALKANE SULFONATE ABC TRANSPORTER-RELATED, MEMBRANE SUBUNIT"/>
    <property type="match status" value="1"/>
</dbReference>
<accession>A0A7K1FIT1</accession>
<dbReference type="Pfam" id="PF00528">
    <property type="entry name" value="BPD_transp_1"/>
    <property type="match status" value="1"/>
</dbReference>
<dbReference type="SUPFAM" id="SSF161098">
    <property type="entry name" value="MetI-like"/>
    <property type="match status" value="1"/>
</dbReference>
<evidence type="ECO:0000256" key="7">
    <source>
        <dbReference type="RuleBase" id="RU363032"/>
    </source>
</evidence>
<organism evidence="9 10">
    <name type="scientific">Nakamurella alba</name>
    <dbReference type="NCBI Taxonomy" id="2665158"/>
    <lineage>
        <taxon>Bacteria</taxon>
        <taxon>Bacillati</taxon>
        <taxon>Actinomycetota</taxon>
        <taxon>Actinomycetes</taxon>
        <taxon>Nakamurellales</taxon>
        <taxon>Nakamurellaceae</taxon>
        <taxon>Nakamurella</taxon>
    </lineage>
</organism>
<evidence type="ECO:0000313" key="9">
    <source>
        <dbReference type="EMBL" id="MTD14022.1"/>
    </source>
</evidence>
<dbReference type="GO" id="GO:0055085">
    <property type="term" value="P:transmembrane transport"/>
    <property type="evidence" value="ECO:0007669"/>
    <property type="project" value="InterPro"/>
</dbReference>
<comment type="caution">
    <text evidence="9">The sequence shown here is derived from an EMBL/GenBank/DDBJ whole genome shotgun (WGS) entry which is preliminary data.</text>
</comment>